<keyword evidence="2" id="KW-1133">Transmembrane helix</keyword>
<reference evidence="3" key="1">
    <citation type="journal article" date="2023" name="Access Microbiol">
        <title>De-novo genome assembly for Akanthomyces muscarius, a biocontrol agent of insect agricultural pests.</title>
        <authorList>
            <person name="Erdos Z."/>
            <person name="Studholme D.J."/>
            <person name="Raymond B."/>
            <person name="Sharma M."/>
        </authorList>
    </citation>
    <scope>NUCLEOTIDE SEQUENCE</scope>
    <source>
        <strain evidence="3">Ve6</strain>
    </source>
</reference>
<dbReference type="FunFam" id="3.30.1360.180:FF:000003">
    <property type="entry name" value="Type I phosphodiesterase/nucleotide pyrophosphatase family protein"/>
    <property type="match status" value="1"/>
</dbReference>
<dbReference type="GO" id="GO:0047429">
    <property type="term" value="F:nucleoside triphosphate diphosphatase activity"/>
    <property type="evidence" value="ECO:0007669"/>
    <property type="project" value="TreeGrafter"/>
</dbReference>
<feature type="compositionally biased region" description="Basic and acidic residues" evidence="1">
    <location>
        <begin position="76"/>
        <end position="88"/>
    </location>
</feature>
<evidence type="ECO:0000313" key="3">
    <source>
        <dbReference type="EMBL" id="KAJ4145448.1"/>
    </source>
</evidence>
<dbReference type="KEGG" id="amus:LMH87_004298"/>
<proteinExistence type="predicted"/>
<dbReference type="PANTHER" id="PTHR10151">
    <property type="entry name" value="ECTONUCLEOTIDE PYROPHOSPHATASE/PHOSPHODIESTERASE"/>
    <property type="match status" value="1"/>
</dbReference>
<dbReference type="SUPFAM" id="SSF53649">
    <property type="entry name" value="Alkaline phosphatase-like"/>
    <property type="match status" value="1"/>
</dbReference>
<evidence type="ECO:0000313" key="4">
    <source>
        <dbReference type="Proteomes" id="UP001144673"/>
    </source>
</evidence>
<organism evidence="3 4">
    <name type="scientific">Akanthomyces muscarius</name>
    <name type="common">Entomopathogenic fungus</name>
    <name type="synonym">Lecanicillium muscarium</name>
    <dbReference type="NCBI Taxonomy" id="2231603"/>
    <lineage>
        <taxon>Eukaryota</taxon>
        <taxon>Fungi</taxon>
        <taxon>Dikarya</taxon>
        <taxon>Ascomycota</taxon>
        <taxon>Pezizomycotina</taxon>
        <taxon>Sordariomycetes</taxon>
        <taxon>Hypocreomycetidae</taxon>
        <taxon>Hypocreales</taxon>
        <taxon>Cordycipitaceae</taxon>
        <taxon>Akanthomyces</taxon>
    </lineage>
</organism>
<dbReference type="RefSeq" id="XP_056049118.1">
    <property type="nucleotide sequence ID" value="XM_056195495.1"/>
</dbReference>
<feature type="compositionally biased region" description="Low complexity" evidence="1">
    <location>
        <begin position="104"/>
        <end position="116"/>
    </location>
</feature>
<dbReference type="AlphaFoldDB" id="A0A9W8Q312"/>
<gene>
    <name evidence="3" type="ORF">LMH87_004298</name>
</gene>
<dbReference type="GeneID" id="80891457"/>
<evidence type="ECO:0000256" key="2">
    <source>
        <dbReference type="SAM" id="Phobius"/>
    </source>
</evidence>
<dbReference type="Pfam" id="PF01663">
    <property type="entry name" value="Phosphodiest"/>
    <property type="match status" value="1"/>
</dbReference>
<dbReference type="EMBL" id="JAJHUN010000011">
    <property type="protein sequence ID" value="KAJ4145448.1"/>
    <property type="molecule type" value="Genomic_DNA"/>
</dbReference>
<protein>
    <submittedName>
        <fullName evidence="3">Uncharacterized protein</fullName>
    </submittedName>
</protein>
<feature type="region of interest" description="Disordered" evidence="1">
    <location>
        <begin position="653"/>
        <end position="735"/>
    </location>
</feature>
<dbReference type="GO" id="GO:0017111">
    <property type="term" value="F:ribonucleoside triphosphate phosphatase activity"/>
    <property type="evidence" value="ECO:0007669"/>
    <property type="project" value="TreeGrafter"/>
</dbReference>
<feature type="region of interest" description="Disordered" evidence="1">
    <location>
        <begin position="76"/>
        <end position="179"/>
    </location>
</feature>
<dbReference type="Proteomes" id="UP001144673">
    <property type="component" value="Chromosome 2"/>
</dbReference>
<sequence>MSMNRLNTDTPMRRREGSLLSPVAYDDDAASLHSRSDQDSDSDDDQLQQAARNSRELRAHDRIVLVEEEDIDRLVTDTRKKQERERRGSGLAVPNPLNLFRRPSLSGMSLSSAASSTEDLHAEKRKHRRSRRQRKRAALMERAEHGEDGELMYEMEEGGMKDGSTTGDSSDRDDSDEMDRRHLGMMAQENVQRRRSWRRWLLIHALIAIGFTILVLVAWKLSKAKKHNGAIVKDRFVSNGTALFGPTTLVISLDGFRADFLSRGLTPRLNAFVKEGISPKYMLPSFPSVTFPNHYTLATGLYPEAHGVVGNTFWDPELKAEFFYTDPERSLDPKWWGGEPFWATAEKQGVRSAVHMWPGSEAHILDIEPSVLDKYNGNEKLDNKVTRIMEFLDMPGKEDESADPEYWRPQLIAAYVPDVDADGHKYGPNSTEIRTTIQAVDTMMDNIFQGLETRNLTHIVNVVVVSDHGMATTDRTRLLQLEDLVDTGKIEHTDGWPLMGLRPKNPEDTQSLYDGLKEKAKSTPGIEVYMRDVDMPERYHFSKNERIAPLWIVPKTGWAIVKKDEFDLATVADDEVYHPRGLHGYDHEHPLMRAIFIARGPAFPHPANSEMTPFQNTELYNLLCDSVGLTPQPNNGTLRLPLKPIGTHTEEIAEEQDPMPMESDTESVLSSASVPPSSMSSSMTEASPSPTPVSATEAPAAPAATDEPQQPKTGSGDDGEEANDEQNPSLVGSIVGAVGDAWDWITGQAGKVWNGIIGGPQ</sequence>
<evidence type="ECO:0000256" key="1">
    <source>
        <dbReference type="SAM" id="MobiDB-lite"/>
    </source>
</evidence>
<dbReference type="Gene3D" id="3.30.1360.180">
    <property type="match status" value="1"/>
</dbReference>
<accession>A0A9W8Q312</accession>
<feature type="region of interest" description="Disordered" evidence="1">
    <location>
        <begin position="1"/>
        <end position="55"/>
    </location>
</feature>
<dbReference type="InterPro" id="IPR002591">
    <property type="entry name" value="Phosphodiest/P_Trfase"/>
</dbReference>
<dbReference type="GO" id="GO:0009141">
    <property type="term" value="P:nucleoside triphosphate metabolic process"/>
    <property type="evidence" value="ECO:0007669"/>
    <property type="project" value="TreeGrafter"/>
</dbReference>
<keyword evidence="2" id="KW-0472">Membrane</keyword>
<dbReference type="PANTHER" id="PTHR10151:SF120">
    <property type="entry name" value="BIS(5'-ADENOSYL)-TRIPHOSPHATASE"/>
    <property type="match status" value="1"/>
</dbReference>
<feature type="compositionally biased region" description="Low complexity" evidence="1">
    <location>
        <begin position="666"/>
        <end position="708"/>
    </location>
</feature>
<feature type="transmembrane region" description="Helical" evidence="2">
    <location>
        <begin position="200"/>
        <end position="219"/>
    </location>
</feature>
<dbReference type="InterPro" id="IPR017850">
    <property type="entry name" value="Alkaline_phosphatase_core_sf"/>
</dbReference>
<feature type="compositionally biased region" description="Polar residues" evidence="1">
    <location>
        <begin position="1"/>
        <end position="10"/>
    </location>
</feature>
<dbReference type="CDD" id="cd16018">
    <property type="entry name" value="Enpp"/>
    <property type="match status" value="1"/>
</dbReference>
<comment type="caution">
    <text evidence="3">The sequence shown here is derived from an EMBL/GenBank/DDBJ whole genome shotgun (WGS) entry which is preliminary data.</text>
</comment>
<keyword evidence="2" id="KW-0812">Transmembrane</keyword>
<dbReference type="Gene3D" id="3.40.720.10">
    <property type="entry name" value="Alkaline Phosphatase, subunit A"/>
    <property type="match status" value="1"/>
</dbReference>
<feature type="compositionally biased region" description="Basic residues" evidence="1">
    <location>
        <begin position="123"/>
        <end position="137"/>
    </location>
</feature>
<keyword evidence="4" id="KW-1185">Reference proteome</keyword>
<feature type="compositionally biased region" description="Basic and acidic residues" evidence="1">
    <location>
        <begin position="138"/>
        <end position="148"/>
    </location>
</feature>
<name>A0A9W8Q312_AKAMU</name>